<organism evidence="5 6">
    <name type="scientific">Heterostelium pallidum (strain ATCC 26659 / Pp 5 / PN500)</name>
    <name type="common">Cellular slime mold</name>
    <name type="synonym">Polysphondylium pallidum</name>
    <dbReference type="NCBI Taxonomy" id="670386"/>
    <lineage>
        <taxon>Eukaryota</taxon>
        <taxon>Amoebozoa</taxon>
        <taxon>Evosea</taxon>
        <taxon>Eumycetozoa</taxon>
        <taxon>Dictyostelia</taxon>
        <taxon>Acytosteliales</taxon>
        <taxon>Acytosteliaceae</taxon>
        <taxon>Heterostelium</taxon>
    </lineage>
</organism>
<dbReference type="InterPro" id="IPR055463">
    <property type="entry name" value="DUF7035"/>
</dbReference>
<keyword evidence="6" id="KW-1185">Reference proteome</keyword>
<evidence type="ECO:0000313" key="5">
    <source>
        <dbReference type="EMBL" id="EFA82088.1"/>
    </source>
</evidence>
<dbReference type="Gene3D" id="2.10.25.10">
    <property type="entry name" value="Laminin"/>
    <property type="match status" value="1"/>
</dbReference>
<dbReference type="OMA" id="ISWNITI"/>
<feature type="compositionally biased region" description="Low complexity" evidence="1">
    <location>
        <begin position="1028"/>
        <end position="1038"/>
    </location>
</feature>
<dbReference type="PANTHER" id="PTHR31378">
    <property type="entry name" value="EGF-LIKE DOMAIN-CONTAINING PROTEIN-RELATED-RELATED"/>
    <property type="match status" value="1"/>
</dbReference>
<evidence type="ECO:0000256" key="2">
    <source>
        <dbReference type="SAM" id="Phobius"/>
    </source>
</evidence>
<dbReference type="Pfam" id="PF22933">
    <property type="entry name" value="ComC_SSD"/>
    <property type="match status" value="1"/>
</dbReference>
<evidence type="ECO:0000256" key="1">
    <source>
        <dbReference type="SAM" id="MobiDB-lite"/>
    </source>
</evidence>
<dbReference type="CDD" id="cd00054">
    <property type="entry name" value="EGF_CA"/>
    <property type="match status" value="1"/>
</dbReference>
<dbReference type="InterPro" id="IPR055462">
    <property type="entry name" value="DUF7034"/>
</dbReference>
<dbReference type="InterPro" id="IPR054484">
    <property type="entry name" value="ComC_SSD"/>
</dbReference>
<feature type="compositionally biased region" description="Pro residues" evidence="1">
    <location>
        <begin position="1014"/>
        <end position="1027"/>
    </location>
</feature>
<proteinExistence type="predicted"/>
<dbReference type="PANTHER" id="PTHR31378:SF17">
    <property type="match status" value="1"/>
</dbReference>
<dbReference type="RefSeq" id="XP_020434205.1">
    <property type="nucleotide sequence ID" value="XM_020575889.1"/>
</dbReference>
<dbReference type="Pfam" id="PF23033">
    <property type="entry name" value="DUF7034"/>
    <property type="match status" value="1"/>
</dbReference>
<dbReference type="GeneID" id="31360479"/>
<gene>
    <name evidence="5" type="ORF">PPL_04993</name>
</gene>
<dbReference type="InParanoid" id="D3B949"/>
<dbReference type="PROSITE" id="PS01186">
    <property type="entry name" value="EGF_2"/>
    <property type="match status" value="1"/>
</dbReference>
<keyword evidence="2" id="KW-0812">Transmembrane</keyword>
<protein>
    <submittedName>
        <fullName evidence="5">EGF-like domain-containing protein</fullName>
    </submittedName>
</protein>
<evidence type="ECO:0000259" key="4">
    <source>
        <dbReference type="PROSITE" id="PS01186"/>
    </source>
</evidence>
<dbReference type="Proteomes" id="UP000001396">
    <property type="component" value="Unassembled WGS sequence"/>
</dbReference>
<evidence type="ECO:0000313" key="6">
    <source>
        <dbReference type="Proteomes" id="UP000001396"/>
    </source>
</evidence>
<reference evidence="5 6" key="1">
    <citation type="journal article" date="2011" name="Genome Res.">
        <title>Phylogeny-wide analysis of social amoeba genomes highlights ancient origins for complex intercellular communication.</title>
        <authorList>
            <person name="Heidel A.J."/>
            <person name="Lawal H.M."/>
            <person name="Felder M."/>
            <person name="Schilde C."/>
            <person name="Helps N.R."/>
            <person name="Tunggal B."/>
            <person name="Rivero F."/>
            <person name="John U."/>
            <person name="Schleicher M."/>
            <person name="Eichinger L."/>
            <person name="Platzer M."/>
            <person name="Noegel A.A."/>
            <person name="Schaap P."/>
            <person name="Gloeckner G."/>
        </authorList>
    </citation>
    <scope>NUCLEOTIDE SEQUENCE [LARGE SCALE GENOMIC DNA]</scope>
    <source>
        <strain evidence="6">ATCC 26659 / Pp 5 / PN500</strain>
    </source>
</reference>
<keyword evidence="2" id="KW-0472">Membrane</keyword>
<accession>D3B949</accession>
<dbReference type="PROSITE" id="PS00022">
    <property type="entry name" value="EGF_1"/>
    <property type="match status" value="1"/>
</dbReference>
<feature type="domain" description="EGF-like" evidence="3 4">
    <location>
        <begin position="1059"/>
        <end position="1070"/>
    </location>
</feature>
<evidence type="ECO:0000259" key="3">
    <source>
        <dbReference type="PROSITE" id="PS00022"/>
    </source>
</evidence>
<name>D3B949_HETP5</name>
<comment type="caution">
    <text evidence="5">The sequence shown here is derived from an EMBL/GenBank/DDBJ whole genome shotgun (WGS) entry which is preliminary data.</text>
</comment>
<dbReference type="FunCoup" id="D3B949">
    <property type="interactions" value="171"/>
</dbReference>
<keyword evidence="2" id="KW-1133">Transmembrane helix</keyword>
<dbReference type="Pfam" id="PF23034">
    <property type="entry name" value="DUF7035"/>
    <property type="match status" value="1"/>
</dbReference>
<dbReference type="EMBL" id="ADBJ01000021">
    <property type="protein sequence ID" value="EFA82088.1"/>
    <property type="molecule type" value="Genomic_DNA"/>
</dbReference>
<feature type="transmembrane region" description="Helical" evidence="2">
    <location>
        <begin position="1318"/>
        <end position="1342"/>
    </location>
</feature>
<feature type="region of interest" description="Disordered" evidence="1">
    <location>
        <begin position="1014"/>
        <end position="1038"/>
    </location>
</feature>
<dbReference type="Pfam" id="PF23106">
    <property type="entry name" value="EGF_Teneurin"/>
    <property type="match status" value="1"/>
</dbReference>
<sequence length="1366" mass="152065">MYPYPTAIELNGCTAKLLGGYKVNSSASESIFINPTNTSFTYTKGAASVNTITDYVLFDIGILKLYEGLNNLTLTVTGRYYGSSTDYYGTLLCKIPQGPFTISRQSELYYDGFVFYQYLYLDNPLYMSKTDVNANSFYSLTTTAPNYWINSTPMTLRPTNWVKYTFSSTSFLSIATVGATLTGSVFNTFKTLIDIKSPYLGDYVRTTQVKDYYYYPVPYSRPVDTLSWSVILNIANLNSVVGTGTFNQSNSVLIPLWGNQTTGFYNAFSRSSIVNVTNINPFNLYIADSSVDLLATLYERTKLLIANTPVGSATQDAISNNFIVSSSVYIDALVDRIFYAFQNPSPMKIRMDYPFGIVYNATKYQVKFDYLYSSFRGQFTMASLNQYFSYQGYYYYFQTFFPLWSPTMPVVPTATYGQYVVSGISFKKISSFTFVVRINTASPHGFRILNIYEQNIRDYDLISGDLTNGQLEIVIDFLPTQLATFYKTYSYIHFYDFQGIFDYDSDTFSISPFSNPVDFIVPTVPPGLTPLEVDDITYWKFEPNNIDVSDGPVRTTLIFNFTNGTPDDIPSIYVPPRSQSPDSINPNYIYRGYFNETTKLFNIPIYIKEKTFTGTLKYNLTGYPAQIPYEIIKINFGYDADLNVTSRVGDEMGPIVTKIVKASGSTVRIQPNTNGTISWNITINDSSGFKYGVAMIVSDYDIGPTNITFSGSDVKSGDKYNGVYQISKEINGNCRSQTYTLHLELFDYLDNMASSKYYFYSSAITPVYFMFNTSDAMYMTTINVVCYVPVDDTPPTLSNFTLLTPSVDVGQINREISAIFTISDMESGIALEPKNNPYLYATSHFGLHHKMASTLVSSDGQNATYQVNGQLPYGFGMKGIILSIYGAFNNHLSINGFPTSYLKTNGFSYYVSTTFNIKTPILESANNVSMDGGLAFVRGRKMGLDTDIVTLTVYYENETLVVAPTAHSSTIFTVQIRAGNDSVTVKLNVNGIDSNLLTINRFVIPVAIPVPPIPPTPTPTDPTPSPTNPTSSPSNTPNPVVCPGKTPCSDHGKCIDGECVCSNPWNGPDCSSRNHILPPPPIQPSQPTINNTIPSGNDDFNKLISTISIVSLRELSSTGDVLVTHTLSNWTMYNLTTEKNFIFRYELVLEESNVTVDIEYFFNETTIVFANENITMLPSTIKYSVSLTPYRFKDNLSTLQLVMSAALSSNDDDTCSKVSYGGTKDNLQWIKLNIDEQSLYGRFLRVAEIDDAAVSITNSLLDEEMNPVNTESSVQTFIGINIPHFTRNVKLDPDFSALIDQGDLTNGKCKRSSKLSTAAIAGITVGAVVFVAAAVGTTMYFVKKAKFNANIKKMEKRMSQLKTNSE</sequence>
<dbReference type="InterPro" id="IPR000742">
    <property type="entry name" value="EGF"/>
</dbReference>
<dbReference type="STRING" id="670386.D3B949"/>